<organism evidence="1 2">
    <name type="scientific">Capsicum baccatum</name>
    <name type="common">Peruvian pepper</name>
    <dbReference type="NCBI Taxonomy" id="33114"/>
    <lineage>
        <taxon>Eukaryota</taxon>
        <taxon>Viridiplantae</taxon>
        <taxon>Streptophyta</taxon>
        <taxon>Embryophyta</taxon>
        <taxon>Tracheophyta</taxon>
        <taxon>Spermatophyta</taxon>
        <taxon>Magnoliopsida</taxon>
        <taxon>eudicotyledons</taxon>
        <taxon>Gunneridae</taxon>
        <taxon>Pentapetalae</taxon>
        <taxon>asterids</taxon>
        <taxon>lamiids</taxon>
        <taxon>Solanales</taxon>
        <taxon>Solanaceae</taxon>
        <taxon>Solanoideae</taxon>
        <taxon>Capsiceae</taxon>
        <taxon>Capsicum</taxon>
    </lineage>
</organism>
<reference evidence="2" key="2">
    <citation type="journal article" date="2017" name="J. Anim. Genet.">
        <title>Multiple reference genome sequences of hot pepper reveal the massive evolution of plant disease resistance genes by retroduplication.</title>
        <authorList>
            <person name="Kim S."/>
            <person name="Park J."/>
            <person name="Yeom S.-I."/>
            <person name="Kim Y.-M."/>
            <person name="Seo E."/>
            <person name="Kim K.-T."/>
            <person name="Kim M.-S."/>
            <person name="Lee J.M."/>
            <person name="Cheong K."/>
            <person name="Shin H.-S."/>
            <person name="Kim S.-B."/>
            <person name="Han K."/>
            <person name="Lee J."/>
            <person name="Park M."/>
            <person name="Lee H.-A."/>
            <person name="Lee H.-Y."/>
            <person name="Lee Y."/>
            <person name="Oh S."/>
            <person name="Lee J.H."/>
            <person name="Choi E."/>
            <person name="Choi E."/>
            <person name="Lee S.E."/>
            <person name="Jeon J."/>
            <person name="Kim H."/>
            <person name="Choi G."/>
            <person name="Song H."/>
            <person name="Lee J."/>
            <person name="Lee S.-C."/>
            <person name="Kwon J.-K."/>
            <person name="Lee H.-Y."/>
            <person name="Koo N."/>
            <person name="Hong Y."/>
            <person name="Kim R.W."/>
            <person name="Kang W.-H."/>
            <person name="Huh J.H."/>
            <person name="Kang B.-C."/>
            <person name="Yang T.-J."/>
            <person name="Lee Y.-H."/>
            <person name="Bennetzen J.L."/>
            <person name="Choi D."/>
        </authorList>
    </citation>
    <scope>NUCLEOTIDE SEQUENCE [LARGE SCALE GENOMIC DNA]</scope>
    <source>
        <strain evidence="2">cv. PBC81</strain>
    </source>
</reference>
<dbReference type="PANTHER" id="PTHR34539:SF13">
    <property type="match status" value="1"/>
</dbReference>
<dbReference type="PANTHER" id="PTHR34539">
    <property type="entry name" value="T6J4.11 PROTEIN"/>
    <property type="match status" value="1"/>
</dbReference>
<evidence type="ECO:0000313" key="2">
    <source>
        <dbReference type="Proteomes" id="UP000224567"/>
    </source>
</evidence>
<keyword evidence="2" id="KW-1185">Reference proteome</keyword>
<dbReference type="STRING" id="33114.A0A2G2WJB1"/>
<dbReference type="Proteomes" id="UP000224567">
    <property type="component" value="Unassembled WGS sequence"/>
</dbReference>
<sequence>MEQYIPGKHGNKRCRDDSDLGLVYDSSESKRVHNEAVNAGSSLVQLNRAKSESELEVNHYNLSKSAEFDEADADVDGDSPEVKQIREDILDILDEPEEEVTDGVREIDQELDSVIKSFEDEILHPYSTQPPQNTLTLSHSGESQSDLGYLLEASDDDLGLPPTVSPGNDIDADESRLRNFTGFDNELLRYDSLDFAMLAGIMDGDNYGCENDGIFDYPEDPSKFLELSRLPESLPAL</sequence>
<evidence type="ECO:0000313" key="1">
    <source>
        <dbReference type="EMBL" id="PHT45321.1"/>
    </source>
</evidence>
<accession>A0A2G2WJB1</accession>
<proteinExistence type="predicted"/>
<name>A0A2G2WJB1_CAPBA</name>
<protein>
    <submittedName>
        <fullName evidence="1">Uncharacterized protein</fullName>
    </submittedName>
</protein>
<dbReference type="EMBL" id="MLFT02000006">
    <property type="protein sequence ID" value="PHT45321.1"/>
    <property type="molecule type" value="Genomic_DNA"/>
</dbReference>
<gene>
    <name evidence="1" type="ORF">CQW23_14479</name>
</gene>
<dbReference type="OrthoDB" id="1717367at2759"/>
<comment type="caution">
    <text evidence="1">The sequence shown here is derived from an EMBL/GenBank/DDBJ whole genome shotgun (WGS) entry which is preliminary data.</text>
</comment>
<reference evidence="1 2" key="1">
    <citation type="journal article" date="2017" name="Genome Biol.">
        <title>New reference genome sequences of hot pepper reveal the massive evolution of plant disease-resistance genes by retroduplication.</title>
        <authorList>
            <person name="Kim S."/>
            <person name="Park J."/>
            <person name="Yeom S.I."/>
            <person name="Kim Y.M."/>
            <person name="Seo E."/>
            <person name="Kim K.T."/>
            <person name="Kim M.S."/>
            <person name="Lee J.M."/>
            <person name="Cheong K."/>
            <person name="Shin H.S."/>
            <person name="Kim S.B."/>
            <person name="Han K."/>
            <person name="Lee J."/>
            <person name="Park M."/>
            <person name="Lee H.A."/>
            <person name="Lee H.Y."/>
            <person name="Lee Y."/>
            <person name="Oh S."/>
            <person name="Lee J.H."/>
            <person name="Choi E."/>
            <person name="Choi E."/>
            <person name="Lee S.E."/>
            <person name="Jeon J."/>
            <person name="Kim H."/>
            <person name="Choi G."/>
            <person name="Song H."/>
            <person name="Lee J."/>
            <person name="Lee S.C."/>
            <person name="Kwon J.K."/>
            <person name="Lee H.Y."/>
            <person name="Koo N."/>
            <person name="Hong Y."/>
            <person name="Kim R.W."/>
            <person name="Kang W.H."/>
            <person name="Huh J.H."/>
            <person name="Kang B.C."/>
            <person name="Yang T.J."/>
            <person name="Lee Y.H."/>
            <person name="Bennetzen J.L."/>
            <person name="Choi D."/>
        </authorList>
    </citation>
    <scope>NUCLEOTIDE SEQUENCE [LARGE SCALE GENOMIC DNA]</scope>
    <source>
        <strain evidence="2">cv. PBC81</strain>
    </source>
</reference>
<dbReference type="AlphaFoldDB" id="A0A2G2WJB1"/>